<dbReference type="InterPro" id="IPR006683">
    <property type="entry name" value="Thioestr_dom"/>
</dbReference>
<protein>
    <submittedName>
        <fullName evidence="4">PaaI family thioesterase</fullName>
    </submittedName>
</protein>
<dbReference type="InterPro" id="IPR029069">
    <property type="entry name" value="HotDog_dom_sf"/>
</dbReference>
<name>A0A5M8AW50_9BURK</name>
<dbReference type="InterPro" id="IPR003736">
    <property type="entry name" value="PAAI_dom"/>
</dbReference>
<evidence type="ECO:0000313" key="4">
    <source>
        <dbReference type="EMBL" id="KAA6127069.1"/>
    </source>
</evidence>
<dbReference type="InterPro" id="IPR039298">
    <property type="entry name" value="ACOT13"/>
</dbReference>
<evidence type="ECO:0000313" key="5">
    <source>
        <dbReference type="Proteomes" id="UP000324324"/>
    </source>
</evidence>
<dbReference type="NCBIfam" id="TIGR00369">
    <property type="entry name" value="unchar_dom_1"/>
    <property type="match status" value="1"/>
</dbReference>
<dbReference type="SUPFAM" id="SSF54637">
    <property type="entry name" value="Thioesterase/thiol ester dehydrase-isomerase"/>
    <property type="match status" value="1"/>
</dbReference>
<evidence type="ECO:0000259" key="3">
    <source>
        <dbReference type="Pfam" id="PF03061"/>
    </source>
</evidence>
<organism evidence="4 5">
    <name type="scientific">Cupriavidus cauae</name>
    <dbReference type="NCBI Taxonomy" id="2608999"/>
    <lineage>
        <taxon>Bacteria</taxon>
        <taxon>Pseudomonadati</taxon>
        <taxon>Pseudomonadota</taxon>
        <taxon>Betaproteobacteria</taxon>
        <taxon>Burkholderiales</taxon>
        <taxon>Burkholderiaceae</taxon>
        <taxon>Cupriavidus</taxon>
    </lineage>
</organism>
<accession>A0A5M8AW50</accession>
<proteinExistence type="inferred from homology"/>
<sequence length="152" mass="15997">MESSAQIVPQIVPVSPGTAEKPYFGIDVPLMRHLGLQPVHIEDGLCRTRLPAHPALVNSRGDVHGGTLMAVLDFTLSGAARSHAPLETGVITIDMSTHFLAAARGELTFEARCMRRGARIAFCDGEVKDAAGNVVCVARAAFKLVPLAAGGN</sequence>
<comment type="similarity">
    <text evidence="1">Belongs to the thioesterase PaaI family.</text>
</comment>
<dbReference type="Proteomes" id="UP000324324">
    <property type="component" value="Unassembled WGS sequence"/>
</dbReference>
<feature type="domain" description="Thioesterase" evidence="3">
    <location>
        <begin position="61"/>
        <end position="136"/>
    </location>
</feature>
<dbReference type="Gene3D" id="3.10.129.10">
    <property type="entry name" value="Hotdog Thioesterase"/>
    <property type="match status" value="1"/>
</dbReference>
<gene>
    <name evidence="4" type="ORF">F1599_08610</name>
</gene>
<dbReference type="Pfam" id="PF03061">
    <property type="entry name" value="4HBT"/>
    <property type="match status" value="1"/>
</dbReference>
<dbReference type="AlphaFoldDB" id="A0A5M8AW50"/>
<keyword evidence="2" id="KW-0378">Hydrolase</keyword>
<evidence type="ECO:0000256" key="2">
    <source>
        <dbReference type="ARBA" id="ARBA00022801"/>
    </source>
</evidence>
<dbReference type="PANTHER" id="PTHR21660">
    <property type="entry name" value="THIOESTERASE SUPERFAMILY MEMBER-RELATED"/>
    <property type="match status" value="1"/>
</dbReference>
<dbReference type="EMBL" id="VWRN01000025">
    <property type="protein sequence ID" value="KAA6127069.1"/>
    <property type="molecule type" value="Genomic_DNA"/>
</dbReference>
<dbReference type="PANTHER" id="PTHR21660:SF1">
    <property type="entry name" value="ACYL-COENZYME A THIOESTERASE 13"/>
    <property type="match status" value="1"/>
</dbReference>
<keyword evidence="5" id="KW-1185">Reference proteome</keyword>
<evidence type="ECO:0000256" key="1">
    <source>
        <dbReference type="ARBA" id="ARBA00008324"/>
    </source>
</evidence>
<dbReference type="GO" id="GO:0047617">
    <property type="term" value="F:fatty acyl-CoA hydrolase activity"/>
    <property type="evidence" value="ECO:0007669"/>
    <property type="project" value="InterPro"/>
</dbReference>
<comment type="caution">
    <text evidence="4">The sequence shown here is derived from an EMBL/GenBank/DDBJ whole genome shotgun (WGS) entry which is preliminary data.</text>
</comment>
<dbReference type="CDD" id="cd03443">
    <property type="entry name" value="PaaI_thioesterase"/>
    <property type="match status" value="1"/>
</dbReference>
<reference evidence="4 5" key="1">
    <citation type="submission" date="2019-09" db="EMBL/GenBank/DDBJ databases">
        <title>Isolation of a novel species in the genus Cupriavidus from patients with sepsis using whole genome sequencing.</title>
        <authorList>
            <person name="Kweon O.J."/>
            <person name="Lee M.-K."/>
        </authorList>
    </citation>
    <scope>NUCLEOTIDE SEQUENCE [LARGE SCALE GENOMIC DNA]</scope>
    <source>
        <strain evidence="4 5">MKL-01</strain>
    </source>
</reference>